<reference evidence="4" key="1">
    <citation type="journal article" date="2019" name="Int. J. Syst. Evol. Microbiol.">
        <title>The Global Catalogue of Microorganisms (GCM) 10K type strain sequencing project: providing services to taxonomists for standard genome sequencing and annotation.</title>
        <authorList>
            <consortium name="The Broad Institute Genomics Platform"/>
            <consortium name="The Broad Institute Genome Sequencing Center for Infectious Disease"/>
            <person name="Wu L."/>
            <person name="Ma J."/>
        </authorList>
    </citation>
    <scope>NUCLEOTIDE SEQUENCE [LARGE SCALE GENOMIC DNA]</scope>
    <source>
        <strain evidence="4">CGMCC 4.7382</strain>
    </source>
</reference>
<name>A0ABW2KHA9_9ACTN</name>
<evidence type="ECO:0008006" key="5">
    <source>
        <dbReference type="Google" id="ProtNLM"/>
    </source>
</evidence>
<feature type="chain" id="PRO_5045968176" description="Chaplin domain-containing protein" evidence="2">
    <location>
        <begin position="28"/>
        <end position="96"/>
    </location>
</feature>
<keyword evidence="2" id="KW-0732">Signal</keyword>
<accession>A0ABW2KHA9</accession>
<gene>
    <name evidence="3" type="ORF">ACFQRF_16500</name>
</gene>
<evidence type="ECO:0000256" key="2">
    <source>
        <dbReference type="SAM" id="SignalP"/>
    </source>
</evidence>
<feature type="signal peptide" evidence="2">
    <location>
        <begin position="1"/>
        <end position="27"/>
    </location>
</feature>
<proteinExistence type="predicted"/>
<evidence type="ECO:0000313" key="3">
    <source>
        <dbReference type="EMBL" id="MFC7329337.1"/>
    </source>
</evidence>
<dbReference type="EMBL" id="JBHTBH010000007">
    <property type="protein sequence ID" value="MFC7329337.1"/>
    <property type="molecule type" value="Genomic_DNA"/>
</dbReference>
<comment type="caution">
    <text evidence="3">The sequence shown here is derived from an EMBL/GenBank/DDBJ whole genome shotgun (WGS) entry which is preliminary data.</text>
</comment>
<keyword evidence="4" id="KW-1185">Reference proteome</keyword>
<dbReference type="RefSeq" id="WP_379871984.1">
    <property type="nucleotide sequence ID" value="NZ_JBHTBH010000007.1"/>
</dbReference>
<feature type="region of interest" description="Disordered" evidence="1">
    <location>
        <begin position="73"/>
        <end position="96"/>
    </location>
</feature>
<organism evidence="3 4">
    <name type="scientific">Marinactinospora rubrisoli</name>
    <dbReference type="NCBI Taxonomy" id="2715399"/>
    <lineage>
        <taxon>Bacteria</taxon>
        <taxon>Bacillati</taxon>
        <taxon>Actinomycetota</taxon>
        <taxon>Actinomycetes</taxon>
        <taxon>Streptosporangiales</taxon>
        <taxon>Nocardiopsidaceae</taxon>
        <taxon>Marinactinospora</taxon>
    </lineage>
</organism>
<protein>
    <recommendedName>
        <fullName evidence="5">Chaplin domain-containing protein</fullName>
    </recommendedName>
</protein>
<dbReference type="Proteomes" id="UP001596540">
    <property type="component" value="Unassembled WGS sequence"/>
</dbReference>
<sequence>MPRQPAIAGLLAGAVLGAVLMAAPAQAGVEEARQKFNQNLQILPITVCDANVAVLGANVVVLSPQTAGDCSNGPISGNLSSDAAWDAIPTKDGARG</sequence>
<evidence type="ECO:0000256" key="1">
    <source>
        <dbReference type="SAM" id="MobiDB-lite"/>
    </source>
</evidence>
<evidence type="ECO:0000313" key="4">
    <source>
        <dbReference type="Proteomes" id="UP001596540"/>
    </source>
</evidence>